<protein>
    <recommendedName>
        <fullName evidence="3">Ankyrin repeat domain-containing protein</fullName>
    </recommendedName>
</protein>
<dbReference type="Gene3D" id="1.25.40.20">
    <property type="entry name" value="Ankyrin repeat-containing domain"/>
    <property type="match status" value="1"/>
</dbReference>
<dbReference type="InterPro" id="IPR002110">
    <property type="entry name" value="Ankyrin_rpt"/>
</dbReference>
<dbReference type="InterPro" id="IPR036770">
    <property type="entry name" value="Ankyrin_rpt-contain_sf"/>
</dbReference>
<gene>
    <name evidence="1" type="ORF">QE152_g6309</name>
</gene>
<dbReference type="SMART" id="SM00248">
    <property type="entry name" value="ANK"/>
    <property type="match status" value="3"/>
</dbReference>
<evidence type="ECO:0000313" key="2">
    <source>
        <dbReference type="Proteomes" id="UP001458880"/>
    </source>
</evidence>
<dbReference type="Proteomes" id="UP001458880">
    <property type="component" value="Unassembled WGS sequence"/>
</dbReference>
<keyword evidence="2" id="KW-1185">Reference proteome</keyword>
<dbReference type="EMBL" id="JASPKY010000041">
    <property type="protein sequence ID" value="KAK9746323.1"/>
    <property type="molecule type" value="Genomic_DNA"/>
</dbReference>
<dbReference type="AlphaFoldDB" id="A0AAW1MJ31"/>
<evidence type="ECO:0008006" key="3">
    <source>
        <dbReference type="Google" id="ProtNLM"/>
    </source>
</evidence>
<dbReference type="SUPFAM" id="SSF48403">
    <property type="entry name" value="Ankyrin repeat"/>
    <property type="match status" value="1"/>
</dbReference>
<sequence>MVELHQQNRNGESTNHKFKLLERDGFKSDSPIPPAPFCIDSFEKIGRILVRENRPNILDFLLNSLEQVDGRLWSDLFLRENAWGQTVWHGACIKAKSAQIDLKSFLHSADNSGRNVWHYAVWNQNPNILEKLWSISQEFGLDFPPDILYKSNLIQSGSLDSLDSTWSLIKRSQIDLKSFFAYPSANPLHLAAENVDQKMLPKLLDYIKEFAYPSANPLHLAAENVDQKMLPKLLDYIKEADPDYNLLKTLSFTKYGNHNLWSLILGFRPIPPSLVVLQIDFDRFRLVWSFFKSHQLFWAELEGILFKPDDDGSGRIWQDALYKGRPEFVELLREIAEDIGVDLKK</sequence>
<name>A0AAW1MJ31_POPJA</name>
<comment type="caution">
    <text evidence="1">The sequence shown here is derived from an EMBL/GenBank/DDBJ whole genome shotgun (WGS) entry which is preliminary data.</text>
</comment>
<organism evidence="1 2">
    <name type="scientific">Popillia japonica</name>
    <name type="common">Japanese beetle</name>
    <dbReference type="NCBI Taxonomy" id="7064"/>
    <lineage>
        <taxon>Eukaryota</taxon>
        <taxon>Metazoa</taxon>
        <taxon>Ecdysozoa</taxon>
        <taxon>Arthropoda</taxon>
        <taxon>Hexapoda</taxon>
        <taxon>Insecta</taxon>
        <taxon>Pterygota</taxon>
        <taxon>Neoptera</taxon>
        <taxon>Endopterygota</taxon>
        <taxon>Coleoptera</taxon>
        <taxon>Polyphaga</taxon>
        <taxon>Scarabaeiformia</taxon>
        <taxon>Scarabaeidae</taxon>
        <taxon>Rutelinae</taxon>
        <taxon>Popillia</taxon>
    </lineage>
</organism>
<proteinExistence type="predicted"/>
<evidence type="ECO:0000313" key="1">
    <source>
        <dbReference type="EMBL" id="KAK9746323.1"/>
    </source>
</evidence>
<accession>A0AAW1MJ31</accession>
<reference evidence="1 2" key="1">
    <citation type="journal article" date="2024" name="BMC Genomics">
        <title>De novo assembly and annotation of Popillia japonica's genome with initial clues to its potential as an invasive pest.</title>
        <authorList>
            <person name="Cucini C."/>
            <person name="Boschi S."/>
            <person name="Funari R."/>
            <person name="Cardaioli E."/>
            <person name="Iannotti N."/>
            <person name="Marturano G."/>
            <person name="Paoli F."/>
            <person name="Bruttini M."/>
            <person name="Carapelli A."/>
            <person name="Frati F."/>
            <person name="Nardi F."/>
        </authorList>
    </citation>
    <scope>NUCLEOTIDE SEQUENCE [LARGE SCALE GENOMIC DNA]</scope>
    <source>
        <strain evidence="1">DMR45628</strain>
    </source>
</reference>